<dbReference type="Proteomes" id="UP000319894">
    <property type="component" value="Unassembled WGS sequence"/>
</dbReference>
<dbReference type="Pfam" id="PF02272">
    <property type="entry name" value="DHHA1"/>
    <property type="match status" value="1"/>
</dbReference>
<dbReference type="GO" id="GO:0003676">
    <property type="term" value="F:nucleic acid binding"/>
    <property type="evidence" value="ECO:0007669"/>
    <property type="project" value="InterPro"/>
</dbReference>
<feature type="domain" description="DDH" evidence="2">
    <location>
        <begin position="154"/>
        <end position="297"/>
    </location>
</feature>
<dbReference type="RefSeq" id="WP_144261683.1">
    <property type="nucleotide sequence ID" value="NZ_QMDX01000004.1"/>
</dbReference>
<reference evidence="5 6" key="1">
    <citation type="submission" date="2018-06" db="EMBL/GenBank/DDBJ databases">
        <title>Natronomonas sp. F16-60 a new haloarchaeon isolated from a solar saltern of Isla Cristina, Huelva, Spain.</title>
        <authorList>
            <person name="Duran-Viseras A."/>
            <person name="Sanchez-Porro C."/>
            <person name="Ventosa A."/>
        </authorList>
    </citation>
    <scope>NUCLEOTIDE SEQUENCE [LARGE SCALE GENOMIC DNA]</scope>
    <source>
        <strain evidence="5 6">F16-60</strain>
    </source>
</reference>
<dbReference type="Pfam" id="PF02254">
    <property type="entry name" value="TrkA_N"/>
    <property type="match status" value="1"/>
</dbReference>
<dbReference type="InterPro" id="IPR038763">
    <property type="entry name" value="DHH_sf"/>
</dbReference>
<evidence type="ECO:0000256" key="1">
    <source>
        <dbReference type="SAM" id="MobiDB-lite"/>
    </source>
</evidence>
<sequence>MTFRLVLGGGSVGRKLAAAAGEGRDDLLVLTDDESRVASFRQGGVAAETADPTDPGAIRARAGRVDSIVVGGPDPARNRAITEAAREAYPDAFLLSYTGLDATPADRRALTALADRTVDPGAAVAEALLSRVGDEGYRLRRLNRVLADVDGRLAVVMHDNPDPDAIASAVALCTLAERAGVTADACYYGAINHQENRALVNLLDYDLVNLEAEADPRETYGGFALVDHSRPGVNDQLPPGTPVDVVIDHHPPRGAVEASFVDLRSDVGATSTLLTGYLEGFTVEPTTAVATGLLFGIRVDTRDFSREVSIEDFRAAATLVPHVDGDVLERIESPSVSMETLDCIGRAIGRREVHGQVVVSCIGRTGDRDALAQAADTLLDLKDVTTTFVYGYTDEMVYGSARARGTDLDLGEVLRDAFGQIGSAGGHADMAGAQLPVGSLAVRFESDEAEGVDHDPEDDLREAIDGRFLEALDIYPDRATGVMYGRDYLGSTTAPFGGDPRGNGSPDGT</sequence>
<dbReference type="SUPFAM" id="SSF64182">
    <property type="entry name" value="DHH phosphoesterases"/>
    <property type="match status" value="1"/>
</dbReference>
<evidence type="ECO:0000313" key="6">
    <source>
        <dbReference type="Proteomes" id="UP000319894"/>
    </source>
</evidence>
<protein>
    <submittedName>
        <fullName evidence="5">Bifunctional oligoribonuclease/PAP phosphatase NrnA</fullName>
    </submittedName>
</protein>
<dbReference type="InterPro" id="IPR001667">
    <property type="entry name" value="DDH_dom"/>
</dbReference>
<feature type="domain" description="RCK N-terminal" evidence="3">
    <location>
        <begin position="5"/>
        <end position="92"/>
    </location>
</feature>
<feature type="compositionally biased region" description="Gly residues" evidence="1">
    <location>
        <begin position="499"/>
        <end position="509"/>
    </location>
</feature>
<dbReference type="Pfam" id="PF01368">
    <property type="entry name" value="DHH"/>
    <property type="match status" value="1"/>
</dbReference>
<dbReference type="AlphaFoldDB" id="A0A554NA08"/>
<evidence type="ECO:0000259" key="4">
    <source>
        <dbReference type="Pfam" id="PF02272"/>
    </source>
</evidence>
<dbReference type="PANTHER" id="PTHR47618">
    <property type="entry name" value="BIFUNCTIONAL OLIGORIBONUCLEASE AND PAP PHOSPHATASE NRNA"/>
    <property type="match status" value="1"/>
</dbReference>
<evidence type="ECO:0000313" key="5">
    <source>
        <dbReference type="EMBL" id="TSD14236.1"/>
    </source>
</evidence>
<gene>
    <name evidence="5" type="ORF">DP107_08260</name>
</gene>
<dbReference type="PANTHER" id="PTHR47618:SF1">
    <property type="entry name" value="BIFUNCTIONAL OLIGORIBONUCLEASE AND PAP PHOSPHATASE NRNA"/>
    <property type="match status" value="1"/>
</dbReference>
<comment type="caution">
    <text evidence="5">The sequence shown here is derived from an EMBL/GenBank/DDBJ whole genome shotgun (WGS) entry which is preliminary data.</text>
</comment>
<evidence type="ECO:0000259" key="2">
    <source>
        <dbReference type="Pfam" id="PF01368"/>
    </source>
</evidence>
<keyword evidence="6" id="KW-1185">Reference proteome</keyword>
<dbReference type="Gene3D" id="3.10.310.30">
    <property type="match status" value="1"/>
</dbReference>
<dbReference type="OrthoDB" id="350705at2157"/>
<proteinExistence type="predicted"/>
<dbReference type="Gene3D" id="3.40.50.720">
    <property type="entry name" value="NAD(P)-binding Rossmann-like Domain"/>
    <property type="match status" value="1"/>
</dbReference>
<evidence type="ECO:0000259" key="3">
    <source>
        <dbReference type="Pfam" id="PF02254"/>
    </source>
</evidence>
<dbReference type="InterPro" id="IPR036291">
    <property type="entry name" value="NAD(P)-bd_dom_sf"/>
</dbReference>
<dbReference type="InParanoid" id="A0A554NA08"/>
<dbReference type="InterPro" id="IPR003156">
    <property type="entry name" value="DHHA1_dom"/>
</dbReference>
<dbReference type="InterPro" id="IPR003148">
    <property type="entry name" value="RCK_N"/>
</dbReference>
<organism evidence="5 6">
    <name type="scientific">Haloglomus irregulare</name>
    <dbReference type="NCBI Taxonomy" id="2234134"/>
    <lineage>
        <taxon>Archaea</taxon>
        <taxon>Methanobacteriati</taxon>
        <taxon>Methanobacteriota</taxon>
        <taxon>Stenosarchaea group</taxon>
        <taxon>Halobacteria</taxon>
        <taxon>Halobacteriales</taxon>
        <taxon>Natronomonadaceae</taxon>
        <taxon>Haloglomus</taxon>
    </lineage>
</organism>
<name>A0A554NA08_9EURY</name>
<dbReference type="GO" id="GO:0006813">
    <property type="term" value="P:potassium ion transport"/>
    <property type="evidence" value="ECO:0007669"/>
    <property type="project" value="InterPro"/>
</dbReference>
<feature type="domain" description="DHHA1" evidence="4">
    <location>
        <begin position="355"/>
        <end position="436"/>
    </location>
</feature>
<dbReference type="EMBL" id="QMDX01000004">
    <property type="protein sequence ID" value="TSD14236.1"/>
    <property type="molecule type" value="Genomic_DNA"/>
</dbReference>
<dbReference type="Gene3D" id="3.90.1640.10">
    <property type="entry name" value="inorganic pyrophosphatase (n-terminal core)"/>
    <property type="match status" value="1"/>
</dbReference>
<accession>A0A554NA08</accession>
<dbReference type="InterPro" id="IPR051319">
    <property type="entry name" value="Oligoribo/pAp-PDE_c-di-AMP_PDE"/>
</dbReference>
<feature type="region of interest" description="Disordered" evidence="1">
    <location>
        <begin position="490"/>
        <end position="509"/>
    </location>
</feature>
<dbReference type="SUPFAM" id="SSF51735">
    <property type="entry name" value="NAD(P)-binding Rossmann-fold domains"/>
    <property type="match status" value="1"/>
</dbReference>